<keyword evidence="1" id="KW-0472">Membrane</keyword>
<keyword evidence="1" id="KW-1133">Transmembrane helix</keyword>
<name>A0A7K0ESP4_9BACT</name>
<dbReference type="Proteomes" id="UP000441754">
    <property type="component" value="Unassembled WGS sequence"/>
</dbReference>
<dbReference type="AlphaFoldDB" id="A0A7K0ESP4"/>
<feature type="domain" description="Signal transduction histidine kinase internal region" evidence="2">
    <location>
        <begin position="274"/>
        <end position="351"/>
    </location>
</feature>
<sequence>MGCPALWPLVPIQAGHRTAGVAYGFSSHRCRLETAFFRRMVVNMNALDQKTKPPRQTPDRTGQTAIRASRRSFIAGKRIFVRSYRQFVRDDRGRKNRVNFLATFSVLLGELFSVKMLRFRPPVFREIVIHCVAWLCYLVVQVLALDKFENHHLANLRSALAQLPAQLLFTYVMLYWLIPAYLLTRQYVRFSLLTFIALLIGGVLYWEGSYYLYLVPFEPARLAQEDPLDVGKMLLCAFYLLCTSGLLIGFHMIRYGFRQQQLNQQLVIANQNVELKSLKDQIHPHFLFNTLNNLYGLTRQDPQKAGEVVLRLSQLMQYMLYEGNMPLVPLRKEVDYLQNYLALERIRYGKQVHLSFQVSGNTDSFQIAPLILLPFVENAFKHGISQQLDDAWLQIQLTANASELVFKVENSKPEGSDSPPTNGLGLPNVIKRLQLLYPGRHQLRQLNGAGTYLITLTLELTETDSKRTPTHEDQVFAGG</sequence>
<evidence type="ECO:0000313" key="4">
    <source>
        <dbReference type="Proteomes" id="UP000441754"/>
    </source>
</evidence>
<dbReference type="InterPro" id="IPR050640">
    <property type="entry name" value="Bact_2-comp_sensor_kinase"/>
</dbReference>
<organism evidence="3 4">
    <name type="scientific">Larkinella terrae</name>
    <dbReference type="NCBI Taxonomy" id="2025311"/>
    <lineage>
        <taxon>Bacteria</taxon>
        <taxon>Pseudomonadati</taxon>
        <taxon>Bacteroidota</taxon>
        <taxon>Cytophagia</taxon>
        <taxon>Cytophagales</taxon>
        <taxon>Spirosomataceae</taxon>
        <taxon>Larkinella</taxon>
    </lineage>
</organism>
<dbReference type="InterPro" id="IPR036890">
    <property type="entry name" value="HATPase_C_sf"/>
</dbReference>
<evidence type="ECO:0000256" key="1">
    <source>
        <dbReference type="SAM" id="Phobius"/>
    </source>
</evidence>
<comment type="caution">
    <text evidence="3">The sequence shown here is derived from an EMBL/GenBank/DDBJ whole genome shotgun (WGS) entry which is preliminary data.</text>
</comment>
<reference evidence="3 4" key="1">
    <citation type="journal article" date="2018" name="Antonie Van Leeuwenhoek">
        <title>Larkinella terrae sp. nov., isolated from soil on Jeju Island, South Korea.</title>
        <authorList>
            <person name="Ten L.N."/>
            <person name="Jeon J."/>
            <person name="Park S.J."/>
            <person name="Park S."/>
            <person name="Lee S.Y."/>
            <person name="Kim M.K."/>
            <person name="Jung H.Y."/>
        </authorList>
    </citation>
    <scope>NUCLEOTIDE SEQUENCE [LARGE SCALE GENOMIC DNA]</scope>
    <source>
        <strain evidence="3 4">KCTC 52001</strain>
    </source>
</reference>
<evidence type="ECO:0000313" key="3">
    <source>
        <dbReference type="EMBL" id="MRS64792.1"/>
    </source>
</evidence>
<dbReference type="PANTHER" id="PTHR34220:SF7">
    <property type="entry name" value="SENSOR HISTIDINE KINASE YPDA"/>
    <property type="match status" value="1"/>
</dbReference>
<dbReference type="Pfam" id="PF06580">
    <property type="entry name" value="His_kinase"/>
    <property type="match status" value="1"/>
</dbReference>
<feature type="transmembrane region" description="Helical" evidence="1">
    <location>
        <begin position="165"/>
        <end position="183"/>
    </location>
</feature>
<dbReference type="GO" id="GO:0000155">
    <property type="term" value="F:phosphorelay sensor kinase activity"/>
    <property type="evidence" value="ECO:0007669"/>
    <property type="project" value="InterPro"/>
</dbReference>
<dbReference type="Gene3D" id="3.30.565.10">
    <property type="entry name" value="Histidine kinase-like ATPase, C-terminal domain"/>
    <property type="match status" value="1"/>
</dbReference>
<dbReference type="PANTHER" id="PTHR34220">
    <property type="entry name" value="SENSOR HISTIDINE KINASE YPDA"/>
    <property type="match status" value="1"/>
</dbReference>
<evidence type="ECO:0000259" key="2">
    <source>
        <dbReference type="Pfam" id="PF06580"/>
    </source>
</evidence>
<proteinExistence type="predicted"/>
<keyword evidence="1" id="KW-0812">Transmembrane</keyword>
<dbReference type="EMBL" id="WJXZ01000014">
    <property type="protein sequence ID" value="MRS64792.1"/>
    <property type="molecule type" value="Genomic_DNA"/>
</dbReference>
<dbReference type="InterPro" id="IPR010559">
    <property type="entry name" value="Sig_transdc_His_kin_internal"/>
</dbReference>
<accession>A0A7K0ESP4</accession>
<feature type="transmembrane region" description="Helical" evidence="1">
    <location>
        <begin position="190"/>
        <end position="212"/>
    </location>
</feature>
<gene>
    <name evidence="3" type="ORF">GJJ30_26070</name>
</gene>
<dbReference type="GO" id="GO:0016020">
    <property type="term" value="C:membrane"/>
    <property type="evidence" value="ECO:0007669"/>
    <property type="project" value="InterPro"/>
</dbReference>
<feature type="transmembrane region" description="Helical" evidence="1">
    <location>
        <begin position="232"/>
        <end position="253"/>
    </location>
</feature>
<dbReference type="OrthoDB" id="9792992at2"/>
<dbReference type="SUPFAM" id="SSF55874">
    <property type="entry name" value="ATPase domain of HSP90 chaperone/DNA topoisomerase II/histidine kinase"/>
    <property type="match status" value="1"/>
</dbReference>
<keyword evidence="4" id="KW-1185">Reference proteome</keyword>
<feature type="transmembrane region" description="Helical" evidence="1">
    <location>
        <begin position="127"/>
        <end position="145"/>
    </location>
</feature>
<protein>
    <recommendedName>
        <fullName evidence="2">Signal transduction histidine kinase internal region domain-containing protein</fullName>
    </recommendedName>
</protein>